<dbReference type="Proteomes" id="UP000190896">
    <property type="component" value="Unassembled WGS sequence"/>
</dbReference>
<protein>
    <submittedName>
        <fullName evidence="1">DNA lyase</fullName>
    </submittedName>
</protein>
<comment type="caution">
    <text evidence="1">The sequence shown here is derived from an EMBL/GenBank/DDBJ whole genome shotgun (WGS) entry which is preliminary data.</text>
</comment>
<keyword evidence="2" id="KW-1185">Reference proteome</keyword>
<keyword evidence="1" id="KW-0456">Lyase</keyword>
<dbReference type="InterPro" id="IPR004260">
    <property type="entry name" value="Pyr-dimer_DNA_glycosylase"/>
</dbReference>
<proteinExistence type="predicted"/>
<dbReference type="Pfam" id="PF03013">
    <property type="entry name" value="Pyr_excise"/>
    <property type="match status" value="1"/>
</dbReference>
<sequence length="144" mass="16783">MRLWSIHPRNLDAKGLVALWRETLLAQNALLGRTRGYRNHPQLTRFKSHEDPATAIASYLWHVADEADRRGYNFDKNKIACERAEITIPVTSGQIDYELKHLLGKLKTRDPDRHKALNQVKRIKLHPCFRRIKGPVESWEVIPE</sequence>
<dbReference type="AlphaFoldDB" id="A0A1T2KUL1"/>
<evidence type="ECO:0000313" key="1">
    <source>
        <dbReference type="EMBL" id="OOZ36553.1"/>
    </source>
</evidence>
<dbReference type="RefSeq" id="WP_078486946.1">
    <property type="nucleotide sequence ID" value="NZ_MPRJ01000034.1"/>
</dbReference>
<reference evidence="1 2" key="1">
    <citation type="submission" date="2016-11" db="EMBL/GenBank/DDBJ databases">
        <title>Mixed transmission modes and dynamic genome evolution in an obligate animal-bacterial symbiosis.</title>
        <authorList>
            <person name="Russell S.L."/>
            <person name="Corbett-Detig R.B."/>
            <person name="Cavanaugh C.M."/>
        </authorList>
    </citation>
    <scope>NUCLEOTIDE SEQUENCE [LARGE SCALE GENOMIC DNA]</scope>
    <source>
        <strain evidence="1">Se-Cadez</strain>
    </source>
</reference>
<evidence type="ECO:0000313" key="2">
    <source>
        <dbReference type="Proteomes" id="UP000190896"/>
    </source>
</evidence>
<accession>A0A1T2KUL1</accession>
<organism evidence="1 2">
    <name type="scientific">Solemya velesiana gill symbiont</name>
    <dbReference type="NCBI Taxonomy" id="1918948"/>
    <lineage>
        <taxon>Bacteria</taxon>
        <taxon>Pseudomonadati</taxon>
        <taxon>Pseudomonadota</taxon>
        <taxon>Gammaproteobacteria</taxon>
        <taxon>sulfur-oxidizing symbionts</taxon>
    </lineage>
</organism>
<dbReference type="GO" id="GO:0016829">
    <property type="term" value="F:lyase activity"/>
    <property type="evidence" value="ECO:0007669"/>
    <property type="project" value="UniProtKB-KW"/>
</dbReference>
<dbReference type="OrthoDB" id="3253436at2"/>
<gene>
    <name evidence="1" type="ORF">BOW51_06530</name>
</gene>
<name>A0A1T2KUL1_9GAMM</name>
<dbReference type="EMBL" id="MPRJ01000034">
    <property type="protein sequence ID" value="OOZ36553.1"/>
    <property type="molecule type" value="Genomic_DNA"/>
</dbReference>